<keyword evidence="8" id="KW-1185">Reference proteome</keyword>
<evidence type="ECO:0000256" key="1">
    <source>
        <dbReference type="ARBA" id="ARBA00004141"/>
    </source>
</evidence>
<dbReference type="RefSeq" id="XP_017986356.1">
    <property type="nucleotide sequence ID" value="XM_018130867.1"/>
</dbReference>
<evidence type="ECO:0000256" key="4">
    <source>
        <dbReference type="ARBA" id="ARBA00022989"/>
    </source>
</evidence>
<dbReference type="GeneID" id="28721648"/>
<evidence type="ECO:0000256" key="2">
    <source>
        <dbReference type="ARBA" id="ARBA00006293"/>
    </source>
</evidence>
<dbReference type="EMBL" id="CP014242">
    <property type="protein sequence ID" value="AMD19360.1"/>
    <property type="molecule type" value="Genomic_DNA"/>
</dbReference>
<comment type="similarity">
    <text evidence="2">Belongs to the unc-50 family.</text>
</comment>
<name>A0A109UVK6_9SACH</name>
<gene>
    <name evidence="7" type="ORF">AW171_hschr21188</name>
</gene>
<evidence type="ECO:0000313" key="7">
    <source>
        <dbReference type="EMBL" id="AMD19360.1"/>
    </source>
</evidence>
<keyword evidence="4 6" id="KW-1133">Transmembrane helix</keyword>
<feature type="transmembrane region" description="Helical" evidence="6">
    <location>
        <begin position="214"/>
        <end position="233"/>
    </location>
</feature>
<dbReference type="Pfam" id="PF05216">
    <property type="entry name" value="UNC-50"/>
    <property type="match status" value="1"/>
</dbReference>
<evidence type="ECO:0000256" key="6">
    <source>
        <dbReference type="SAM" id="Phobius"/>
    </source>
</evidence>
<proteinExistence type="inferred from homology"/>
<reference evidence="7 8" key="1">
    <citation type="submission" date="2016-01" db="EMBL/GenBank/DDBJ databases">
        <title>Genome sequence of the yeast Holleya sinecauda.</title>
        <authorList>
            <person name="Dietrich F.S."/>
        </authorList>
    </citation>
    <scope>NUCLEOTIDE SEQUENCE [LARGE SCALE GENOMIC DNA]</scope>
    <source>
        <strain evidence="7 8">ATCC 58844</strain>
    </source>
</reference>
<keyword evidence="5 6" id="KW-0472">Membrane</keyword>
<evidence type="ECO:0000313" key="8">
    <source>
        <dbReference type="Proteomes" id="UP000243052"/>
    </source>
</evidence>
<dbReference type="PANTHER" id="PTHR12841:SF6">
    <property type="entry name" value="PROTEIN UNC-50 HOMOLOG"/>
    <property type="match status" value="1"/>
</dbReference>
<evidence type="ECO:0000256" key="3">
    <source>
        <dbReference type="ARBA" id="ARBA00022692"/>
    </source>
</evidence>
<accession>A0A109UVK6</accession>
<feature type="transmembrane region" description="Helical" evidence="6">
    <location>
        <begin position="148"/>
        <end position="169"/>
    </location>
</feature>
<keyword evidence="3 6" id="KW-0812">Transmembrane</keyword>
<dbReference type="PANTHER" id="PTHR12841">
    <property type="entry name" value="PROTEIN UNC-50 HOMOLOG"/>
    <property type="match status" value="1"/>
</dbReference>
<feature type="transmembrane region" description="Helical" evidence="6">
    <location>
        <begin position="103"/>
        <end position="127"/>
    </location>
</feature>
<dbReference type="AlphaFoldDB" id="A0A109UVK6"/>
<dbReference type="InterPro" id="IPR007881">
    <property type="entry name" value="UNC-50"/>
</dbReference>
<sequence length="246" mass="29136">MSSLPRSIQDLRDIGTTSKVPMVIKRLFKSPRNLDFETAMWEMINLIFKPRKAFRSSYYRRQIKHRLSRDDPSFFILQIILLSVSSTVWSIQYGHSFMEFVRIMLNMIVVDFFLFGFAMATMFWIVLNRSNFKFKSAKQSQVEWAYCFDVHCDAFLIILVLLYFLQFFLQPLINLHKWIGLFVGNTLYCGAIGHYFVLTFYGYSQMTFVRNVNFILLPTVVIAVVYLISLFGIDLSTYLSFYRYQK</sequence>
<protein>
    <submittedName>
        <fullName evidence="7">HBR459Wp</fullName>
    </submittedName>
</protein>
<comment type="subcellular location">
    <subcellularLocation>
        <location evidence="1">Membrane</location>
        <topology evidence="1">Multi-pass membrane protein</topology>
    </subcellularLocation>
</comment>
<dbReference type="GO" id="GO:0000139">
    <property type="term" value="C:Golgi membrane"/>
    <property type="evidence" value="ECO:0007669"/>
    <property type="project" value="TreeGrafter"/>
</dbReference>
<organism evidence="7 8">
    <name type="scientific">Eremothecium sinecaudum</name>
    <dbReference type="NCBI Taxonomy" id="45286"/>
    <lineage>
        <taxon>Eukaryota</taxon>
        <taxon>Fungi</taxon>
        <taxon>Dikarya</taxon>
        <taxon>Ascomycota</taxon>
        <taxon>Saccharomycotina</taxon>
        <taxon>Saccharomycetes</taxon>
        <taxon>Saccharomycetales</taxon>
        <taxon>Saccharomycetaceae</taxon>
        <taxon>Eremothecium</taxon>
    </lineage>
</organism>
<dbReference type="OrthoDB" id="10027013at2759"/>
<feature type="transmembrane region" description="Helical" evidence="6">
    <location>
        <begin position="74"/>
        <end position="91"/>
    </location>
</feature>
<dbReference type="Proteomes" id="UP000243052">
    <property type="component" value="Chromosome ii"/>
</dbReference>
<feature type="transmembrane region" description="Helical" evidence="6">
    <location>
        <begin position="181"/>
        <end position="202"/>
    </location>
</feature>
<evidence type="ECO:0000256" key="5">
    <source>
        <dbReference type="ARBA" id="ARBA00023136"/>
    </source>
</evidence>